<reference evidence="2 3" key="1">
    <citation type="submission" date="2019-03" db="EMBL/GenBank/DDBJ databases">
        <title>First draft genome of Liparis tanakae, snailfish: a comprehensive survey of snailfish specific genes.</title>
        <authorList>
            <person name="Kim W."/>
            <person name="Song I."/>
            <person name="Jeong J.-H."/>
            <person name="Kim D."/>
            <person name="Kim S."/>
            <person name="Ryu S."/>
            <person name="Song J.Y."/>
            <person name="Lee S.K."/>
        </authorList>
    </citation>
    <scope>NUCLEOTIDE SEQUENCE [LARGE SCALE GENOMIC DNA]</scope>
    <source>
        <tissue evidence="2">Muscle</tissue>
    </source>
</reference>
<dbReference type="Proteomes" id="UP000314294">
    <property type="component" value="Unassembled WGS sequence"/>
</dbReference>
<keyword evidence="3" id="KW-1185">Reference proteome</keyword>
<proteinExistence type="predicted"/>
<dbReference type="AlphaFoldDB" id="A0A4Z2I2G5"/>
<evidence type="ECO:0000313" key="3">
    <source>
        <dbReference type="Proteomes" id="UP000314294"/>
    </source>
</evidence>
<name>A0A4Z2I2G5_9TELE</name>
<protein>
    <submittedName>
        <fullName evidence="2">Uncharacterized protein</fullName>
    </submittedName>
</protein>
<sequence length="78" mass="8917">MNRGHLSYNCFPSHDKAIKSRQGSDSESTLLASDARRKRRKWSHFTGVKRSAGTSDTTPYKTGNRKCPKHHFLTKIKL</sequence>
<organism evidence="2 3">
    <name type="scientific">Liparis tanakae</name>
    <name type="common">Tanaka's snailfish</name>
    <dbReference type="NCBI Taxonomy" id="230148"/>
    <lineage>
        <taxon>Eukaryota</taxon>
        <taxon>Metazoa</taxon>
        <taxon>Chordata</taxon>
        <taxon>Craniata</taxon>
        <taxon>Vertebrata</taxon>
        <taxon>Euteleostomi</taxon>
        <taxon>Actinopterygii</taxon>
        <taxon>Neopterygii</taxon>
        <taxon>Teleostei</taxon>
        <taxon>Neoteleostei</taxon>
        <taxon>Acanthomorphata</taxon>
        <taxon>Eupercaria</taxon>
        <taxon>Perciformes</taxon>
        <taxon>Cottioidei</taxon>
        <taxon>Cottales</taxon>
        <taxon>Liparidae</taxon>
        <taxon>Liparis</taxon>
    </lineage>
</organism>
<feature type="compositionally biased region" description="Polar residues" evidence="1">
    <location>
        <begin position="52"/>
        <end position="61"/>
    </location>
</feature>
<gene>
    <name evidence="2" type="ORF">EYF80_018382</name>
</gene>
<evidence type="ECO:0000313" key="2">
    <source>
        <dbReference type="EMBL" id="TNN71433.1"/>
    </source>
</evidence>
<feature type="region of interest" description="Disordered" evidence="1">
    <location>
        <begin position="17"/>
        <end position="67"/>
    </location>
</feature>
<dbReference type="EMBL" id="SRLO01000150">
    <property type="protein sequence ID" value="TNN71433.1"/>
    <property type="molecule type" value="Genomic_DNA"/>
</dbReference>
<comment type="caution">
    <text evidence="2">The sequence shown here is derived from an EMBL/GenBank/DDBJ whole genome shotgun (WGS) entry which is preliminary data.</text>
</comment>
<evidence type="ECO:0000256" key="1">
    <source>
        <dbReference type="SAM" id="MobiDB-lite"/>
    </source>
</evidence>
<accession>A0A4Z2I2G5</accession>